<evidence type="ECO:0000313" key="2">
    <source>
        <dbReference type="EMBL" id="MBK1896021.1"/>
    </source>
</evidence>
<accession>A0ABS1FUA4</accession>
<sequence>MERQISSQNNNSDFITDVSGMEEIPIQYNDLENEILGKDLSSKSYNYEVDSYKLGSKYRKKLTLDDVQCTLLDRLSFNTNVFNEIEYCRVQILKQFLRLTDFLFKECVPINRSYHTVVDELTEIIIVLEYNYKNDSLNYKYTSESIQSDIFNHLLKLCENSVRDFYEIKRKINIDFKYTKPEILDKFNKKIVSKAEVFLENHKHQILDADYRTNLILNETNTNRWKTKFELIKSDYTNAVSFEREIARLAEVNINNPSVDSLYFEASKFISVFDKNSALRLYVYYLDKDLDSQKFDNRQLNKTIQKSLFTNVTQFTEFESIVNEFVRNRDLNSCIEKLNKIYLPKRKKIIIDTEAIEHVKRLDSEITQKLGDILSDDEENDYLHSESREDDNKNIAFSIANTSDDTIIKYEADLNFNDIQKDVLDLFEKNSFTILYSEFSDYMRSRQLFVGAAIESINEICFELLDDVLIEEEDEYLTINQEYFKKLLTHD</sequence>
<feature type="domain" description="TerB-C" evidence="1">
    <location>
        <begin position="344"/>
        <end position="487"/>
    </location>
</feature>
<dbReference type="InterPro" id="IPR028932">
    <property type="entry name" value="TerB-C"/>
</dbReference>
<protein>
    <recommendedName>
        <fullName evidence="1">TerB-C domain-containing protein</fullName>
    </recommendedName>
</protein>
<dbReference type="Proteomes" id="UP000628669">
    <property type="component" value="Unassembled WGS sequence"/>
</dbReference>
<dbReference type="RefSeq" id="WP_200245379.1">
    <property type="nucleotide sequence ID" value="NZ_JAENHK010000008.1"/>
</dbReference>
<gene>
    <name evidence="2" type="ORF">JHL15_09685</name>
</gene>
<dbReference type="EMBL" id="JAENHK010000008">
    <property type="protein sequence ID" value="MBK1896021.1"/>
    <property type="molecule type" value="Genomic_DNA"/>
</dbReference>
<dbReference type="Pfam" id="PF15615">
    <property type="entry name" value="TerB_C"/>
    <property type="match status" value="1"/>
</dbReference>
<proteinExistence type="predicted"/>
<evidence type="ECO:0000313" key="3">
    <source>
        <dbReference type="Proteomes" id="UP000628669"/>
    </source>
</evidence>
<keyword evidence="3" id="KW-1185">Reference proteome</keyword>
<reference evidence="3" key="1">
    <citation type="submission" date="2021-01" db="EMBL/GenBank/DDBJ databases">
        <title>Genome public.</title>
        <authorList>
            <person name="Liu C."/>
            <person name="Sun Q."/>
        </authorList>
    </citation>
    <scope>NUCLEOTIDE SEQUENCE [LARGE SCALE GENOMIC DNA]</scope>
    <source>
        <strain evidence="3">YIM B02567</strain>
    </source>
</reference>
<organism evidence="2 3">
    <name type="scientific">Chryseobacterium paridis</name>
    <dbReference type="NCBI Taxonomy" id="2800328"/>
    <lineage>
        <taxon>Bacteria</taxon>
        <taxon>Pseudomonadati</taxon>
        <taxon>Bacteroidota</taxon>
        <taxon>Flavobacteriia</taxon>
        <taxon>Flavobacteriales</taxon>
        <taxon>Weeksellaceae</taxon>
        <taxon>Chryseobacterium group</taxon>
        <taxon>Chryseobacterium</taxon>
    </lineage>
</organism>
<name>A0ABS1FUA4_9FLAO</name>
<evidence type="ECO:0000259" key="1">
    <source>
        <dbReference type="Pfam" id="PF15615"/>
    </source>
</evidence>
<comment type="caution">
    <text evidence="2">The sequence shown here is derived from an EMBL/GenBank/DDBJ whole genome shotgun (WGS) entry which is preliminary data.</text>
</comment>